<evidence type="ECO:0000313" key="2">
    <source>
        <dbReference type="RefSeq" id="XP_073786005.1"/>
    </source>
</evidence>
<name>A0AC58HVI4_DANRE</name>
<dbReference type="RefSeq" id="XP_073786005.1">
    <property type="nucleotide sequence ID" value="XM_073929904.1"/>
</dbReference>
<gene>
    <name evidence="2" type="primary">si:ch211-260p9.3</name>
</gene>
<accession>A0AC58HVI4</accession>
<proteinExistence type="predicted"/>
<organism evidence="1 2">
    <name type="scientific">Danio rerio</name>
    <name type="common">Zebrafish</name>
    <name type="synonym">Brachydanio rerio</name>
    <dbReference type="NCBI Taxonomy" id="7955"/>
    <lineage>
        <taxon>Eukaryota</taxon>
        <taxon>Metazoa</taxon>
        <taxon>Chordata</taxon>
        <taxon>Craniata</taxon>
        <taxon>Vertebrata</taxon>
        <taxon>Euteleostomi</taxon>
        <taxon>Actinopterygii</taxon>
        <taxon>Neopterygii</taxon>
        <taxon>Teleostei</taxon>
        <taxon>Ostariophysi</taxon>
        <taxon>Cypriniformes</taxon>
        <taxon>Danionidae</taxon>
        <taxon>Danioninae</taxon>
        <taxon>Danio</taxon>
    </lineage>
</organism>
<sequence>MDDVKQRKIIEQLQMGSEMTVYQKRTERITVQVIMETMQVALTRSGDRIVKVVDISELKEVRQWETFKDFQRFNENRGSAFRRIFCQSEKDVQQDRKTCFTIFYGSDFTLKSLSLNAHSVEDAEKWLTGLELLKQETLAAHTPVIIKSWLRKQMYSVDLTKKNSITLKELKSLLPQMNFNVPSGRFLEDRFKEVEANDYVLDFLQFHKLYEILIFENQTLLMEEFEKGPARSIMSNIDRPDSSVVALYDFQNFLLYQQKEAWATDLIKVQNLMTIFIDDPTRRTKDPAFTIGEFLSFLFSKENQICDDKFSEICPLDMNNPLSHYWINSSHNTYLTGDQLRSESSTEAYVRCLRLGCRCIELDCWNGPDEPVIFHGRTMTSKIKFKDVVKAINNHAFATSQYPVVLSIEEHCDIKQQKMMAQTLRDVFQDKLLTEPLDPEAEHLPSPNQLKGKIIIKHQKIKENDHTIKPEEEEENTAVKIKLDNFRKIANTYREKIRKSKEISLVEKEGELSIWDPIDKRFYKHDCVISDNKLYYSEEKWEEQSTQIKDSSELHLSEPWFHGRLAEGRITAEKLLRDYCKGTDGNDETFLVRESNTFIGNYCISLWTRGRIQHYRIFCFPENGHKIFFLKSKECFPSMCALIDYYRQQSIDYDRFNLCLKNFLPRLNFEPLHHMGWFYSNMSRAEAEDCLLRIPRDGAFLIRKRNERDTFALSIRSEGDIKHYKIFRKSSKYVLADAYEFFSLEDMVSCFRNQQFAGKTKLRYPVTPQLVERFCMEDLSTYDSEQDSEVIEDNPLGDQCKGVVDILKCNAARKAKHGRPLVVTLLNKENQKLTEFTCEIVEQLDEWYLVILNIIQREQSLEKSRKAEVESKTKIAIEMSNMVVYCQSIKKKTFDNFMQLNSALFSLNGGAGYVLKPEWMRDPTRRKPAKQSIRIRVLAARHLPNPDHIVSPFVQVELWPNSGQAEDYTFKTTLFKDNGLNPVWLGPMNPPKSFEVNEPDLAFLRFVVFEEDMFSDAKFLAQATFPFRCICSGYRSVPLKNRFSENLELASLLVHVQQYEV</sequence>
<keyword evidence="1" id="KW-1185">Reference proteome</keyword>
<evidence type="ECO:0000313" key="1">
    <source>
        <dbReference type="Proteomes" id="UP000000437"/>
    </source>
</evidence>
<reference evidence="2" key="1">
    <citation type="submission" date="2025-08" db="UniProtKB">
        <authorList>
            <consortium name="RefSeq"/>
        </authorList>
    </citation>
    <scope>IDENTIFICATION</scope>
    <source>
        <strain evidence="2">Tuebingen</strain>
        <tissue evidence="2">Fibroblasts and whole tissue</tissue>
    </source>
</reference>
<dbReference type="Proteomes" id="UP000000437">
    <property type="component" value="Chromosome 18"/>
</dbReference>
<protein>
    <submittedName>
        <fullName evidence="2">1-phosphatidylinositol 4,5-bisphosphate phosphodiesterase gamma-2 isoform X2</fullName>
    </submittedName>
</protein>